<dbReference type="GO" id="GO:0030001">
    <property type="term" value="P:metal ion transport"/>
    <property type="evidence" value="ECO:0007669"/>
    <property type="project" value="UniProtKB-ARBA"/>
</dbReference>
<evidence type="ECO:0000256" key="7">
    <source>
        <dbReference type="ARBA" id="ARBA00023136"/>
    </source>
</evidence>
<dbReference type="GO" id="GO:0005886">
    <property type="term" value="C:plasma membrane"/>
    <property type="evidence" value="ECO:0007669"/>
    <property type="project" value="UniProtKB-SubCell"/>
</dbReference>
<keyword evidence="5 8" id="KW-1133">Transmembrane helix</keyword>
<dbReference type="InterPro" id="IPR003445">
    <property type="entry name" value="Cat_transpt"/>
</dbReference>
<dbReference type="PANTHER" id="PTHR32024">
    <property type="entry name" value="TRK SYSTEM POTASSIUM UPTAKE PROTEIN TRKG-RELATED"/>
    <property type="match status" value="1"/>
</dbReference>
<dbReference type="Proteomes" id="UP000776700">
    <property type="component" value="Unassembled WGS sequence"/>
</dbReference>
<evidence type="ECO:0000313" key="9">
    <source>
        <dbReference type="EMBL" id="HJG96565.1"/>
    </source>
</evidence>
<keyword evidence="7 8" id="KW-0472">Membrane</keyword>
<keyword evidence="6" id="KW-0406">Ion transport</keyword>
<dbReference type="EMBL" id="DYUB01000180">
    <property type="protein sequence ID" value="HJG96565.1"/>
    <property type="molecule type" value="Genomic_DNA"/>
</dbReference>
<evidence type="ECO:0000256" key="1">
    <source>
        <dbReference type="ARBA" id="ARBA00004651"/>
    </source>
</evidence>
<evidence type="ECO:0000256" key="4">
    <source>
        <dbReference type="ARBA" id="ARBA00022692"/>
    </source>
</evidence>
<evidence type="ECO:0000256" key="6">
    <source>
        <dbReference type="ARBA" id="ARBA00023065"/>
    </source>
</evidence>
<feature type="transmembrane region" description="Helical" evidence="8">
    <location>
        <begin position="20"/>
        <end position="38"/>
    </location>
</feature>
<comment type="caution">
    <text evidence="9">The sequence shown here is derived from an EMBL/GenBank/DDBJ whole genome shotgun (WGS) entry which is preliminary data.</text>
</comment>
<dbReference type="AlphaFoldDB" id="A0A921SZY5"/>
<feature type="transmembrane region" description="Helical" evidence="8">
    <location>
        <begin position="59"/>
        <end position="78"/>
    </location>
</feature>
<reference evidence="9" key="2">
    <citation type="submission" date="2021-09" db="EMBL/GenBank/DDBJ databases">
        <authorList>
            <person name="Gilroy R."/>
        </authorList>
    </citation>
    <scope>NUCLEOTIDE SEQUENCE</scope>
    <source>
        <strain evidence="9">1277</strain>
    </source>
</reference>
<evidence type="ECO:0000256" key="2">
    <source>
        <dbReference type="ARBA" id="ARBA00022448"/>
    </source>
</evidence>
<protein>
    <submittedName>
        <fullName evidence="9">Trk family potassium uptake protein</fullName>
    </submittedName>
</protein>
<dbReference type="Pfam" id="PF02386">
    <property type="entry name" value="TrkH"/>
    <property type="match status" value="1"/>
</dbReference>
<accession>A0A921SZY5</accession>
<evidence type="ECO:0000256" key="5">
    <source>
        <dbReference type="ARBA" id="ARBA00022989"/>
    </source>
</evidence>
<dbReference type="PANTHER" id="PTHR32024:SF1">
    <property type="entry name" value="KTR SYSTEM POTASSIUM UPTAKE PROTEIN B"/>
    <property type="match status" value="1"/>
</dbReference>
<keyword evidence="2" id="KW-0813">Transport</keyword>
<evidence type="ECO:0000256" key="3">
    <source>
        <dbReference type="ARBA" id="ARBA00022475"/>
    </source>
</evidence>
<name>A0A921SZY5_9FIRM</name>
<feature type="non-terminal residue" evidence="9">
    <location>
        <position position="1"/>
    </location>
</feature>
<keyword evidence="4 8" id="KW-0812">Transmembrane</keyword>
<reference evidence="9" key="1">
    <citation type="journal article" date="2021" name="PeerJ">
        <title>Extensive microbial diversity within the chicken gut microbiome revealed by metagenomics and culture.</title>
        <authorList>
            <person name="Gilroy R."/>
            <person name="Ravi A."/>
            <person name="Getino M."/>
            <person name="Pursley I."/>
            <person name="Horton D.L."/>
            <person name="Alikhan N.F."/>
            <person name="Baker D."/>
            <person name="Gharbi K."/>
            <person name="Hall N."/>
            <person name="Watson M."/>
            <person name="Adriaenssens E.M."/>
            <person name="Foster-Nyarko E."/>
            <person name="Jarju S."/>
            <person name="Secka A."/>
            <person name="Antonio M."/>
            <person name="Oren A."/>
            <person name="Chaudhuri R.R."/>
            <person name="La Ragione R."/>
            <person name="Hildebrand F."/>
            <person name="Pallen M.J."/>
        </authorList>
    </citation>
    <scope>NUCLEOTIDE SEQUENCE</scope>
    <source>
        <strain evidence="9">1277</strain>
    </source>
</reference>
<gene>
    <name evidence="9" type="ORF">K8V90_05625</name>
</gene>
<sequence length="156" mass="16682">IFVMIILMFIGASPASTGGGIKTTTIATLILTVKSFILEKQDIEVCKRRISETTVKKSLGIFLIGITIVVMGTLIISITDPDFSLLEVEFEVVSAIATVGLSIGGSPNLSVLGKIFIMLFMFMGRVGSLTIFMALASRGVKNNPPIRYPEGKIIVG</sequence>
<keyword evidence="3" id="KW-1003">Cell membrane</keyword>
<proteinExistence type="predicted"/>
<evidence type="ECO:0000313" key="10">
    <source>
        <dbReference type="Proteomes" id="UP000776700"/>
    </source>
</evidence>
<feature type="transmembrane region" description="Helical" evidence="8">
    <location>
        <begin position="115"/>
        <end position="137"/>
    </location>
</feature>
<dbReference type="GO" id="GO:0008324">
    <property type="term" value="F:monoatomic cation transmembrane transporter activity"/>
    <property type="evidence" value="ECO:0007669"/>
    <property type="project" value="InterPro"/>
</dbReference>
<comment type="subcellular location">
    <subcellularLocation>
        <location evidence="1">Cell membrane</location>
        <topology evidence="1">Multi-pass membrane protein</topology>
    </subcellularLocation>
</comment>
<organism evidence="9 10">
    <name type="scientific">Romboutsia timonensis</name>
    <dbReference type="NCBI Taxonomy" id="1776391"/>
    <lineage>
        <taxon>Bacteria</taxon>
        <taxon>Bacillati</taxon>
        <taxon>Bacillota</taxon>
        <taxon>Clostridia</taxon>
        <taxon>Peptostreptococcales</taxon>
        <taxon>Peptostreptococcaceae</taxon>
        <taxon>Romboutsia</taxon>
    </lineage>
</organism>
<evidence type="ECO:0000256" key="8">
    <source>
        <dbReference type="SAM" id="Phobius"/>
    </source>
</evidence>